<gene>
    <name evidence="2" type="ORF">C6Y53_16245</name>
</gene>
<organism evidence="2 3">
    <name type="scientific">Pukyongiella litopenaei</name>
    <dbReference type="NCBI Taxonomy" id="2605946"/>
    <lineage>
        <taxon>Bacteria</taxon>
        <taxon>Pseudomonadati</taxon>
        <taxon>Pseudomonadota</taxon>
        <taxon>Alphaproteobacteria</taxon>
        <taxon>Rhodobacterales</taxon>
        <taxon>Paracoccaceae</taxon>
        <taxon>Pukyongiella</taxon>
    </lineage>
</organism>
<evidence type="ECO:0000313" key="2">
    <source>
        <dbReference type="EMBL" id="AVO39110.1"/>
    </source>
</evidence>
<feature type="domain" description="DUF4440" evidence="1">
    <location>
        <begin position="15"/>
        <end position="116"/>
    </location>
</feature>
<protein>
    <submittedName>
        <fullName evidence="2">Nuclear transport factor 2 family protein</fullName>
    </submittedName>
</protein>
<proteinExistence type="predicted"/>
<sequence>MQEWTETDPPAIADIVALERAVWEAMLTGDPQADGRMLSCDFLGVYPSGYAGRDDHMAALDDGPVITGYRLDEERLLPAGQGHVLLVYRAYFSEPGRDGEKAMYVASLWRRDGEGWINSFSMDTPLGAGDH</sequence>
<name>A0A2S0MT95_9RHOB</name>
<dbReference type="Pfam" id="PF14534">
    <property type="entry name" value="DUF4440"/>
    <property type="match status" value="1"/>
</dbReference>
<dbReference type="Gene3D" id="3.10.450.50">
    <property type="match status" value="1"/>
</dbReference>
<dbReference type="Proteomes" id="UP000237655">
    <property type="component" value="Chromosome"/>
</dbReference>
<evidence type="ECO:0000259" key="1">
    <source>
        <dbReference type="Pfam" id="PF14534"/>
    </source>
</evidence>
<dbReference type="InterPro" id="IPR027843">
    <property type="entry name" value="DUF4440"/>
</dbReference>
<dbReference type="AlphaFoldDB" id="A0A2S0MT95"/>
<reference evidence="3" key="1">
    <citation type="submission" date="2018-03" db="EMBL/GenBank/DDBJ databases">
        <title>Genomic analysis of the strain SH-1 isolated from shrimp intestine.</title>
        <authorList>
            <person name="Kim Y.-S."/>
            <person name="Kim S.-E."/>
            <person name="Kim K.-H."/>
        </authorList>
    </citation>
    <scope>NUCLEOTIDE SEQUENCE [LARGE SCALE GENOMIC DNA]</scope>
    <source>
        <strain evidence="3">SH-1</strain>
    </source>
</reference>
<evidence type="ECO:0000313" key="3">
    <source>
        <dbReference type="Proteomes" id="UP000237655"/>
    </source>
</evidence>
<dbReference type="SUPFAM" id="SSF54427">
    <property type="entry name" value="NTF2-like"/>
    <property type="match status" value="1"/>
</dbReference>
<dbReference type="KEGG" id="thas:C6Y53_16245"/>
<accession>A0A2S0MT95</accession>
<dbReference type="InterPro" id="IPR032710">
    <property type="entry name" value="NTF2-like_dom_sf"/>
</dbReference>
<dbReference type="EMBL" id="CP027665">
    <property type="protein sequence ID" value="AVO39110.1"/>
    <property type="molecule type" value="Genomic_DNA"/>
</dbReference>
<keyword evidence="3" id="KW-1185">Reference proteome</keyword>